<dbReference type="GO" id="GO:0043625">
    <property type="term" value="C:delta DNA polymerase complex"/>
    <property type="evidence" value="ECO:0007669"/>
    <property type="project" value="TreeGrafter"/>
</dbReference>
<dbReference type="Pfam" id="PF04081">
    <property type="entry name" value="DNA_pol_delta_4"/>
    <property type="match status" value="1"/>
</dbReference>
<accession>A0AAQ3T316</accession>
<feature type="region of interest" description="Disordered" evidence="1">
    <location>
        <begin position="125"/>
        <end position="155"/>
    </location>
</feature>
<dbReference type="Proteomes" id="UP001341281">
    <property type="component" value="Chromosome 03"/>
</dbReference>
<feature type="compositionally biased region" description="Polar residues" evidence="1">
    <location>
        <begin position="142"/>
        <end position="155"/>
    </location>
</feature>
<dbReference type="EMBL" id="CP144747">
    <property type="protein sequence ID" value="WVZ65596.1"/>
    <property type="molecule type" value="Genomic_DNA"/>
</dbReference>
<keyword evidence="3" id="KW-1185">Reference proteome</keyword>
<dbReference type="PANTHER" id="PTHR14303">
    <property type="entry name" value="DNA POLYMERASE DELTA SUBUNIT 4"/>
    <property type="match status" value="1"/>
</dbReference>
<dbReference type="GO" id="GO:0003887">
    <property type="term" value="F:DNA-directed DNA polymerase activity"/>
    <property type="evidence" value="ECO:0007669"/>
    <property type="project" value="TreeGrafter"/>
</dbReference>
<proteinExistence type="predicted"/>
<evidence type="ECO:0000313" key="3">
    <source>
        <dbReference type="Proteomes" id="UP001341281"/>
    </source>
</evidence>
<reference evidence="2 3" key="1">
    <citation type="submission" date="2024-02" db="EMBL/GenBank/DDBJ databases">
        <title>High-quality chromosome-scale genome assembly of Pensacola bahiagrass (Paspalum notatum Flugge var. saurae).</title>
        <authorList>
            <person name="Vega J.M."/>
            <person name="Podio M."/>
            <person name="Orjuela J."/>
            <person name="Siena L.A."/>
            <person name="Pessino S.C."/>
            <person name="Combes M.C."/>
            <person name="Mariac C."/>
            <person name="Albertini E."/>
            <person name="Pupilli F."/>
            <person name="Ortiz J.P.A."/>
            <person name="Leblanc O."/>
        </authorList>
    </citation>
    <scope>NUCLEOTIDE SEQUENCE [LARGE SCALE GENOMIC DNA]</scope>
    <source>
        <strain evidence="2">R1</strain>
        <tissue evidence="2">Leaf</tissue>
    </source>
</reference>
<evidence type="ECO:0000313" key="2">
    <source>
        <dbReference type="EMBL" id="WVZ65596.1"/>
    </source>
</evidence>
<protein>
    <recommendedName>
        <fullName evidence="4">DNA polymerase delta subunit 4</fullName>
    </recommendedName>
</protein>
<evidence type="ECO:0008006" key="4">
    <source>
        <dbReference type="Google" id="ProtNLM"/>
    </source>
</evidence>
<dbReference type="InterPro" id="IPR007218">
    <property type="entry name" value="DNA_pol_delta_4"/>
</dbReference>
<dbReference type="GO" id="GO:0000731">
    <property type="term" value="P:DNA synthesis involved in DNA repair"/>
    <property type="evidence" value="ECO:0007669"/>
    <property type="project" value="InterPro"/>
</dbReference>
<dbReference type="PANTHER" id="PTHR14303:SF0">
    <property type="entry name" value="DNA POLYMERASE DELTA SUBUNIT 4"/>
    <property type="match status" value="1"/>
</dbReference>
<evidence type="ECO:0000256" key="1">
    <source>
        <dbReference type="SAM" id="MobiDB-lite"/>
    </source>
</evidence>
<dbReference type="AlphaFoldDB" id="A0AAQ3T316"/>
<name>A0AAQ3T316_PASNO</name>
<gene>
    <name evidence="2" type="ORF">U9M48_014932</name>
</gene>
<organism evidence="2 3">
    <name type="scientific">Paspalum notatum var. saurae</name>
    <dbReference type="NCBI Taxonomy" id="547442"/>
    <lineage>
        <taxon>Eukaryota</taxon>
        <taxon>Viridiplantae</taxon>
        <taxon>Streptophyta</taxon>
        <taxon>Embryophyta</taxon>
        <taxon>Tracheophyta</taxon>
        <taxon>Spermatophyta</taxon>
        <taxon>Magnoliopsida</taxon>
        <taxon>Liliopsida</taxon>
        <taxon>Poales</taxon>
        <taxon>Poaceae</taxon>
        <taxon>PACMAD clade</taxon>
        <taxon>Panicoideae</taxon>
        <taxon>Andropogonodae</taxon>
        <taxon>Paspaleae</taxon>
        <taxon>Paspalinae</taxon>
        <taxon>Paspalum</taxon>
    </lineage>
</organism>
<dbReference type="GO" id="GO:0006261">
    <property type="term" value="P:DNA-templated DNA replication"/>
    <property type="evidence" value="ECO:0007669"/>
    <property type="project" value="TreeGrafter"/>
</dbReference>
<sequence>MGKQTQVRRVCAIVDTGLGLLHAHAPTRGDWTGVPNRNRARRGVDAAAAPHPRAARSPLPCRCARHSAASSLDLPRSRAPSGFLSIPMQEVIENILAVEVGYHCQMIEELRNMASSGVKDFYRQKKKGGVTKPSSSSKKKTQQYTGGASVGASDNAQTSALVSHGSWDLKDDFGDQEEQLRQFDMDMKFGPCVGVTRLQRWERASAMGLQPPAHLRDLLLHASSAKNRSSDSPSVECLWEGKV</sequence>